<reference evidence="1 2" key="1">
    <citation type="submission" date="2024-04" db="EMBL/GenBank/DDBJ databases">
        <title>Flavobacterium sp. DGU11 16S ribosomal RNA gene Genome sequencing and assembly.</title>
        <authorList>
            <person name="Park S."/>
        </authorList>
    </citation>
    <scope>NUCLEOTIDE SEQUENCE [LARGE SCALE GENOMIC DNA]</scope>
    <source>
        <strain evidence="1 2">DGU11</strain>
    </source>
</reference>
<sequence length="48" mass="5376">MQIRSLGGFVFYKNIYIWPSDNQIICTDVIVTDVGSDFKISHVALTGL</sequence>
<dbReference type="Proteomes" id="UP001464555">
    <property type="component" value="Unassembled WGS sequence"/>
</dbReference>
<proteinExistence type="predicted"/>
<protein>
    <submittedName>
        <fullName evidence="1">Uncharacterized protein</fullName>
    </submittedName>
</protein>
<name>A0ABU9I0C2_9FLAO</name>
<evidence type="ECO:0000313" key="2">
    <source>
        <dbReference type="Proteomes" id="UP001464555"/>
    </source>
</evidence>
<evidence type="ECO:0000313" key="1">
    <source>
        <dbReference type="EMBL" id="MEL1245363.1"/>
    </source>
</evidence>
<dbReference type="RefSeq" id="WP_341697676.1">
    <property type="nucleotide sequence ID" value="NZ_JBBYHR010000008.1"/>
</dbReference>
<comment type="caution">
    <text evidence="1">The sequence shown here is derived from an EMBL/GenBank/DDBJ whole genome shotgun (WGS) entry which is preliminary data.</text>
</comment>
<dbReference type="EMBL" id="JBBYHR010000008">
    <property type="protein sequence ID" value="MEL1245363.1"/>
    <property type="molecule type" value="Genomic_DNA"/>
</dbReference>
<keyword evidence="2" id="KW-1185">Reference proteome</keyword>
<organism evidence="1 2">
    <name type="scientific">Flavobacterium arundinis</name>
    <dbReference type="NCBI Taxonomy" id="3139143"/>
    <lineage>
        <taxon>Bacteria</taxon>
        <taxon>Pseudomonadati</taxon>
        <taxon>Bacteroidota</taxon>
        <taxon>Flavobacteriia</taxon>
        <taxon>Flavobacteriales</taxon>
        <taxon>Flavobacteriaceae</taxon>
        <taxon>Flavobacterium</taxon>
    </lineage>
</organism>
<accession>A0ABU9I0C2</accession>
<gene>
    <name evidence="1" type="ORF">AAEO56_13890</name>
</gene>